<dbReference type="InterPro" id="IPR036097">
    <property type="entry name" value="HisK_dim/P_sf"/>
</dbReference>
<accession>A0A4Y9FCR9</accession>
<proteinExistence type="predicted"/>
<evidence type="ECO:0000256" key="1">
    <source>
        <dbReference type="ARBA" id="ARBA00000085"/>
    </source>
</evidence>
<dbReference type="PROSITE" id="PS50109">
    <property type="entry name" value="HIS_KIN"/>
    <property type="match status" value="1"/>
</dbReference>
<feature type="domain" description="Histidine kinase" evidence="9">
    <location>
        <begin position="253"/>
        <end position="462"/>
    </location>
</feature>
<comment type="catalytic activity">
    <reaction evidence="1">
        <text>ATP + protein L-histidine = ADP + protein N-phospho-L-histidine.</text>
        <dbReference type="EC" id="2.7.13.3"/>
    </reaction>
</comment>
<dbReference type="InterPro" id="IPR036890">
    <property type="entry name" value="HATPase_C_sf"/>
</dbReference>
<name>A0A4Y9FCR9_9DEIN</name>
<dbReference type="Proteomes" id="UP000297668">
    <property type="component" value="Unassembled WGS sequence"/>
</dbReference>
<comment type="subcellular location">
    <subcellularLocation>
        <location evidence="2">Membrane</location>
    </subcellularLocation>
</comment>
<dbReference type="PANTHER" id="PTHR43711:SF1">
    <property type="entry name" value="HISTIDINE KINASE 1"/>
    <property type="match status" value="1"/>
</dbReference>
<dbReference type="InterPro" id="IPR003660">
    <property type="entry name" value="HAMP_dom"/>
</dbReference>
<dbReference type="Gene3D" id="1.10.287.130">
    <property type="match status" value="1"/>
</dbReference>
<dbReference type="FunFam" id="1.10.287.130:FF:000001">
    <property type="entry name" value="Two-component sensor histidine kinase"/>
    <property type="match status" value="1"/>
</dbReference>
<dbReference type="FunFam" id="3.30.565.10:FF:000006">
    <property type="entry name" value="Sensor histidine kinase WalK"/>
    <property type="match status" value="1"/>
</dbReference>
<evidence type="ECO:0000313" key="12">
    <source>
        <dbReference type="Proteomes" id="UP000297668"/>
    </source>
</evidence>
<dbReference type="RefSeq" id="WP_135259842.1">
    <property type="nucleotide sequence ID" value="NZ_SJZF01000005.1"/>
</dbReference>
<dbReference type="AlphaFoldDB" id="A0A4Y9FCR9"/>
<feature type="domain" description="HAMP" evidence="10">
    <location>
        <begin position="194"/>
        <end position="245"/>
    </location>
</feature>
<dbReference type="PANTHER" id="PTHR43711">
    <property type="entry name" value="TWO-COMPONENT HISTIDINE KINASE"/>
    <property type="match status" value="1"/>
</dbReference>
<dbReference type="EC" id="2.7.13.3" evidence="3"/>
<evidence type="ECO:0000256" key="2">
    <source>
        <dbReference type="ARBA" id="ARBA00004370"/>
    </source>
</evidence>
<dbReference type="Gene3D" id="6.10.340.10">
    <property type="match status" value="1"/>
</dbReference>
<evidence type="ECO:0000256" key="7">
    <source>
        <dbReference type="ARBA" id="ARBA00023012"/>
    </source>
</evidence>
<dbReference type="GO" id="GO:0000155">
    <property type="term" value="F:phosphorelay sensor kinase activity"/>
    <property type="evidence" value="ECO:0007669"/>
    <property type="project" value="InterPro"/>
</dbReference>
<evidence type="ECO:0000259" key="10">
    <source>
        <dbReference type="PROSITE" id="PS50885"/>
    </source>
</evidence>
<dbReference type="Pfam" id="PF02518">
    <property type="entry name" value="HATPase_c"/>
    <property type="match status" value="1"/>
</dbReference>
<comment type="caution">
    <text evidence="11">The sequence shown here is derived from an EMBL/GenBank/DDBJ whole genome shotgun (WGS) entry which is preliminary data.</text>
</comment>
<dbReference type="PROSITE" id="PS50885">
    <property type="entry name" value="HAMP"/>
    <property type="match status" value="1"/>
</dbReference>
<evidence type="ECO:0000256" key="5">
    <source>
        <dbReference type="ARBA" id="ARBA00022679"/>
    </source>
</evidence>
<keyword evidence="7" id="KW-0902">Two-component regulatory system</keyword>
<dbReference type="InterPro" id="IPR005467">
    <property type="entry name" value="His_kinase_dom"/>
</dbReference>
<dbReference type="CDD" id="cd00082">
    <property type="entry name" value="HisKA"/>
    <property type="match status" value="1"/>
</dbReference>
<reference evidence="11 12" key="1">
    <citation type="submission" date="2019-03" db="EMBL/GenBank/DDBJ databases">
        <title>Thermus tengchongensis species for the arsenic transformation mechanism.</title>
        <authorList>
            <person name="Yuan G.C."/>
        </authorList>
    </citation>
    <scope>NUCLEOTIDE SEQUENCE [LARGE SCALE GENOMIC DNA]</scope>
    <source>
        <strain evidence="11 12">15W</strain>
    </source>
</reference>
<organism evidence="11 12">
    <name type="scientific">Thermus tengchongensis</name>
    <dbReference type="NCBI Taxonomy" id="1214928"/>
    <lineage>
        <taxon>Bacteria</taxon>
        <taxon>Thermotogati</taxon>
        <taxon>Deinococcota</taxon>
        <taxon>Deinococci</taxon>
        <taxon>Thermales</taxon>
        <taxon>Thermaceae</taxon>
        <taxon>Thermus</taxon>
    </lineage>
</organism>
<dbReference type="SMART" id="SM00304">
    <property type="entry name" value="HAMP"/>
    <property type="match status" value="1"/>
</dbReference>
<dbReference type="InterPro" id="IPR003661">
    <property type="entry name" value="HisK_dim/P_dom"/>
</dbReference>
<evidence type="ECO:0000256" key="8">
    <source>
        <dbReference type="ARBA" id="ARBA00023136"/>
    </source>
</evidence>
<dbReference type="SUPFAM" id="SSF55874">
    <property type="entry name" value="ATPase domain of HSP90 chaperone/DNA topoisomerase II/histidine kinase"/>
    <property type="match status" value="1"/>
</dbReference>
<dbReference type="InterPro" id="IPR004358">
    <property type="entry name" value="Sig_transdc_His_kin-like_C"/>
</dbReference>
<keyword evidence="4" id="KW-0597">Phosphoprotein</keyword>
<dbReference type="SMART" id="SM00388">
    <property type="entry name" value="HisKA"/>
    <property type="match status" value="1"/>
</dbReference>
<protein>
    <recommendedName>
        <fullName evidence="3">histidine kinase</fullName>
        <ecNumber evidence="3">2.7.13.3</ecNumber>
    </recommendedName>
</protein>
<dbReference type="Pfam" id="PF00512">
    <property type="entry name" value="HisKA"/>
    <property type="match status" value="1"/>
</dbReference>
<dbReference type="InterPro" id="IPR050736">
    <property type="entry name" value="Sensor_HK_Regulatory"/>
</dbReference>
<keyword evidence="8" id="KW-0472">Membrane</keyword>
<evidence type="ECO:0000256" key="3">
    <source>
        <dbReference type="ARBA" id="ARBA00012438"/>
    </source>
</evidence>
<dbReference type="GO" id="GO:0016020">
    <property type="term" value="C:membrane"/>
    <property type="evidence" value="ECO:0007669"/>
    <property type="project" value="UniProtKB-SubCell"/>
</dbReference>
<evidence type="ECO:0000313" key="11">
    <source>
        <dbReference type="EMBL" id="TFU26915.1"/>
    </source>
</evidence>
<dbReference type="PRINTS" id="PR00344">
    <property type="entry name" value="BCTRLSENSOR"/>
</dbReference>
<sequence>MTLRTRITLLTAGLLLATLLVLGLALEGLLRSFLYRNLRLELLEASDQVVRLLNLGGQALLEAGLPAGLYAELQLLPEEDPALLAREGGISLQKSPALGSQRLLLKEADYRALLKQGEVWAHAELPREGPPLRLLVYARRVEVNLSGTTWKGLLLVGRPEDSLESTLAQFARIYAGTALLVLLLSILLARNLVARALEPLEWVARRAEAISERPEALPEPEGKDEVAALVRALNGMLSRMQKAFEAQTRFLQDASHELRTPLTAILGHVGYLLRRTPLTEAQKESLEVVKREAERMGKLVSDLLELSQSGTWRMEPVPVRVLDLLEEVREEFGKSFEGKIEVEASPELWVQGDPDRLHQVLANLLSNAIKAKAQHVWLRAFDLGEKVVVRVEDDGEGIPQEHLPHLFERFYRVDKARDRERGGSGLGLAIVKAILEAHGGEIWVESEVGQGTAFSFALPSAEPPPPPR</sequence>
<dbReference type="SUPFAM" id="SSF47384">
    <property type="entry name" value="Homodimeric domain of signal transducing histidine kinase"/>
    <property type="match status" value="1"/>
</dbReference>
<keyword evidence="5" id="KW-0808">Transferase</keyword>
<evidence type="ECO:0000256" key="4">
    <source>
        <dbReference type="ARBA" id="ARBA00022553"/>
    </source>
</evidence>
<evidence type="ECO:0000256" key="6">
    <source>
        <dbReference type="ARBA" id="ARBA00022777"/>
    </source>
</evidence>
<dbReference type="EMBL" id="SJZF01000005">
    <property type="protein sequence ID" value="TFU26915.1"/>
    <property type="molecule type" value="Genomic_DNA"/>
</dbReference>
<dbReference type="CDD" id="cd00075">
    <property type="entry name" value="HATPase"/>
    <property type="match status" value="1"/>
</dbReference>
<keyword evidence="6 11" id="KW-0418">Kinase</keyword>
<evidence type="ECO:0000259" key="9">
    <source>
        <dbReference type="PROSITE" id="PS50109"/>
    </source>
</evidence>
<gene>
    <name evidence="11" type="ORF">E0687_04100</name>
</gene>
<dbReference type="SMART" id="SM00387">
    <property type="entry name" value="HATPase_c"/>
    <property type="match status" value="1"/>
</dbReference>
<dbReference type="Gene3D" id="3.30.565.10">
    <property type="entry name" value="Histidine kinase-like ATPase, C-terminal domain"/>
    <property type="match status" value="1"/>
</dbReference>
<dbReference type="InterPro" id="IPR003594">
    <property type="entry name" value="HATPase_dom"/>
</dbReference>